<dbReference type="InterPro" id="IPR029787">
    <property type="entry name" value="Nucleotide_cyclase"/>
</dbReference>
<proteinExistence type="predicted"/>
<feature type="transmembrane region" description="Helical" evidence="1">
    <location>
        <begin position="61"/>
        <end position="81"/>
    </location>
</feature>
<dbReference type="PROSITE" id="PS50887">
    <property type="entry name" value="GGDEF"/>
    <property type="match status" value="1"/>
</dbReference>
<reference evidence="3 4" key="1">
    <citation type="submission" date="2015-01" db="EMBL/GenBank/DDBJ databases">
        <title>Deinococcus puniceus/DY1/ whole genome sequencing.</title>
        <authorList>
            <person name="Kim M.K."/>
            <person name="Srinivasan S."/>
            <person name="Lee J.-J."/>
        </authorList>
    </citation>
    <scope>NUCLEOTIDE SEQUENCE [LARGE SCALE GENOMIC DNA]</scope>
    <source>
        <strain evidence="3 4">DY1</strain>
    </source>
</reference>
<sequence length="257" mass="28121">MYRLLQHDLPPYEPALWMTCVCIVAFVLMGSRWGSVFTGVALLIVLIFLLLIPPSTPQLTAAWLAGMTVVGVISGVCYRVTRFIESNLVMHEEDHAKLNKARLDSLTELPGRAAIEEELNRKLEYARKTGTPLSLLVGDIDHFKTVNDHHGHNTGDDVLRAVAKRLRRNVGGTGGVVGRWGGEEFVVLLPGLAKPDALVLADRLRREIGGSELAGLSITTSFGVASYRGPHDTANQLFGRADQALYEAKRAGRNSVR</sequence>
<organism evidence="3 4">
    <name type="scientific">Deinococcus puniceus</name>
    <dbReference type="NCBI Taxonomy" id="1182568"/>
    <lineage>
        <taxon>Bacteria</taxon>
        <taxon>Thermotogati</taxon>
        <taxon>Deinococcota</taxon>
        <taxon>Deinococci</taxon>
        <taxon>Deinococcales</taxon>
        <taxon>Deinococcaceae</taxon>
        <taxon>Deinococcus</taxon>
    </lineage>
</organism>
<keyword evidence="1" id="KW-0472">Membrane</keyword>
<dbReference type="Pfam" id="PF00990">
    <property type="entry name" value="GGDEF"/>
    <property type="match status" value="1"/>
</dbReference>
<dbReference type="CDD" id="cd01949">
    <property type="entry name" value="GGDEF"/>
    <property type="match status" value="1"/>
</dbReference>
<dbReference type="FunFam" id="3.30.70.270:FF:000001">
    <property type="entry name" value="Diguanylate cyclase domain protein"/>
    <property type="match status" value="1"/>
</dbReference>
<feature type="transmembrane region" description="Helical" evidence="1">
    <location>
        <begin position="36"/>
        <end position="55"/>
    </location>
</feature>
<accession>A0A172TCW4</accession>
<dbReference type="GO" id="GO:0005886">
    <property type="term" value="C:plasma membrane"/>
    <property type="evidence" value="ECO:0007669"/>
    <property type="project" value="TreeGrafter"/>
</dbReference>
<dbReference type="PANTHER" id="PTHR45138">
    <property type="entry name" value="REGULATORY COMPONENTS OF SENSORY TRANSDUCTION SYSTEM"/>
    <property type="match status" value="1"/>
</dbReference>
<gene>
    <name evidence="3" type="ORF">SU48_08510</name>
</gene>
<dbReference type="InterPro" id="IPR043128">
    <property type="entry name" value="Rev_trsase/Diguanyl_cyclase"/>
</dbReference>
<dbReference type="SUPFAM" id="SSF55073">
    <property type="entry name" value="Nucleotide cyclase"/>
    <property type="match status" value="1"/>
</dbReference>
<dbReference type="GO" id="GO:0052621">
    <property type="term" value="F:diguanylate cyclase activity"/>
    <property type="evidence" value="ECO:0007669"/>
    <property type="project" value="TreeGrafter"/>
</dbReference>
<dbReference type="Proteomes" id="UP000077363">
    <property type="component" value="Chromosome"/>
</dbReference>
<feature type="transmembrane region" description="Helical" evidence="1">
    <location>
        <begin position="12"/>
        <end position="29"/>
    </location>
</feature>
<evidence type="ECO:0000313" key="4">
    <source>
        <dbReference type="Proteomes" id="UP000077363"/>
    </source>
</evidence>
<keyword evidence="4" id="KW-1185">Reference proteome</keyword>
<evidence type="ECO:0000256" key="1">
    <source>
        <dbReference type="SAM" id="Phobius"/>
    </source>
</evidence>
<dbReference type="Gene3D" id="3.30.70.270">
    <property type="match status" value="1"/>
</dbReference>
<dbReference type="InterPro" id="IPR050469">
    <property type="entry name" value="Diguanylate_Cyclase"/>
</dbReference>
<keyword evidence="1" id="KW-1133">Transmembrane helix</keyword>
<keyword evidence="1" id="KW-0812">Transmembrane</keyword>
<feature type="domain" description="GGDEF" evidence="2">
    <location>
        <begin position="131"/>
        <end position="257"/>
    </location>
</feature>
<dbReference type="NCBIfam" id="TIGR00254">
    <property type="entry name" value="GGDEF"/>
    <property type="match status" value="1"/>
</dbReference>
<dbReference type="OrthoDB" id="9804747at2"/>
<dbReference type="InterPro" id="IPR000160">
    <property type="entry name" value="GGDEF_dom"/>
</dbReference>
<name>A0A172TCW4_9DEIO</name>
<dbReference type="KEGG" id="dpu:SU48_08510"/>
<dbReference type="EMBL" id="CP011387">
    <property type="protein sequence ID" value="ANE44879.1"/>
    <property type="molecule type" value="Genomic_DNA"/>
</dbReference>
<dbReference type="AlphaFoldDB" id="A0A172TCW4"/>
<dbReference type="PANTHER" id="PTHR45138:SF9">
    <property type="entry name" value="DIGUANYLATE CYCLASE DGCM-RELATED"/>
    <property type="match status" value="1"/>
</dbReference>
<evidence type="ECO:0000313" key="3">
    <source>
        <dbReference type="EMBL" id="ANE44879.1"/>
    </source>
</evidence>
<dbReference type="GO" id="GO:0043709">
    <property type="term" value="P:cell adhesion involved in single-species biofilm formation"/>
    <property type="evidence" value="ECO:0007669"/>
    <property type="project" value="TreeGrafter"/>
</dbReference>
<dbReference type="SMART" id="SM00267">
    <property type="entry name" value="GGDEF"/>
    <property type="match status" value="1"/>
</dbReference>
<dbReference type="PATRIC" id="fig|1182568.3.peg.1769"/>
<dbReference type="STRING" id="1182568.SU48_08510"/>
<protein>
    <recommendedName>
        <fullName evidence="2">GGDEF domain-containing protein</fullName>
    </recommendedName>
</protein>
<dbReference type="GO" id="GO:1902201">
    <property type="term" value="P:negative regulation of bacterial-type flagellum-dependent cell motility"/>
    <property type="evidence" value="ECO:0007669"/>
    <property type="project" value="TreeGrafter"/>
</dbReference>
<evidence type="ECO:0000259" key="2">
    <source>
        <dbReference type="PROSITE" id="PS50887"/>
    </source>
</evidence>